<feature type="compositionally biased region" description="Low complexity" evidence="2">
    <location>
        <begin position="481"/>
        <end position="491"/>
    </location>
</feature>
<feature type="compositionally biased region" description="Acidic residues" evidence="2">
    <location>
        <begin position="465"/>
        <end position="480"/>
    </location>
</feature>
<protein>
    <submittedName>
        <fullName evidence="5">Uncharacterized protein LOC120065324</fullName>
    </submittedName>
</protein>
<dbReference type="InterPro" id="IPR051254">
    <property type="entry name" value="PPP1R15"/>
</dbReference>
<dbReference type="KEGG" id="snh:120065324"/>
<dbReference type="PANTHER" id="PTHR16489:SF11">
    <property type="entry name" value="PROTEIN PHOSPHATASE 1 REGULATORY SUBUNIT 15B"/>
    <property type="match status" value="1"/>
</dbReference>
<dbReference type="GO" id="GO:0005783">
    <property type="term" value="C:endoplasmic reticulum"/>
    <property type="evidence" value="ECO:0007669"/>
    <property type="project" value="TreeGrafter"/>
</dbReference>
<feature type="domain" description="Protein phosphatase 1 regulatory subunit 15A/B C-terminal" evidence="3">
    <location>
        <begin position="499"/>
        <end position="737"/>
    </location>
</feature>
<feature type="compositionally biased region" description="Polar residues" evidence="2">
    <location>
        <begin position="435"/>
        <end position="450"/>
    </location>
</feature>
<evidence type="ECO:0000256" key="1">
    <source>
        <dbReference type="ARBA" id="ARBA00010161"/>
    </source>
</evidence>
<feature type="compositionally biased region" description="Polar residues" evidence="2">
    <location>
        <begin position="375"/>
        <end position="386"/>
    </location>
</feature>
<proteinExistence type="inferred from homology"/>
<gene>
    <name evidence="5" type="primary">LOC120065324</name>
</gene>
<feature type="compositionally biased region" description="Low complexity" evidence="2">
    <location>
        <begin position="557"/>
        <end position="574"/>
    </location>
</feature>
<dbReference type="PANTHER" id="PTHR16489">
    <property type="entry name" value="GH11727P"/>
    <property type="match status" value="1"/>
</dbReference>
<organism evidence="4 5">
    <name type="scientific">Salvelinus namaycush</name>
    <name type="common">Lake trout</name>
    <name type="synonym">Salmo namaycush</name>
    <dbReference type="NCBI Taxonomy" id="8040"/>
    <lineage>
        <taxon>Eukaryota</taxon>
        <taxon>Metazoa</taxon>
        <taxon>Chordata</taxon>
        <taxon>Craniata</taxon>
        <taxon>Vertebrata</taxon>
        <taxon>Euteleostomi</taxon>
        <taxon>Actinopterygii</taxon>
        <taxon>Neopterygii</taxon>
        <taxon>Teleostei</taxon>
        <taxon>Protacanthopterygii</taxon>
        <taxon>Salmoniformes</taxon>
        <taxon>Salmonidae</taxon>
        <taxon>Salmoninae</taxon>
        <taxon>Salvelinus</taxon>
    </lineage>
</organism>
<dbReference type="GO" id="GO:0000164">
    <property type="term" value="C:protein phosphatase type 1 complex"/>
    <property type="evidence" value="ECO:0007669"/>
    <property type="project" value="TreeGrafter"/>
</dbReference>
<feature type="region of interest" description="Disordered" evidence="2">
    <location>
        <begin position="1"/>
        <end position="29"/>
    </location>
</feature>
<dbReference type="AlphaFoldDB" id="A0A8U1FAD4"/>
<dbReference type="Pfam" id="PF10488">
    <property type="entry name" value="PP1c_bdg"/>
    <property type="match status" value="1"/>
</dbReference>
<feature type="compositionally biased region" description="Basic and acidic residues" evidence="2">
    <location>
        <begin position="645"/>
        <end position="655"/>
    </location>
</feature>
<dbReference type="GO" id="GO:0034976">
    <property type="term" value="P:response to endoplasmic reticulum stress"/>
    <property type="evidence" value="ECO:0007669"/>
    <property type="project" value="TreeGrafter"/>
</dbReference>
<evidence type="ECO:0000313" key="5">
    <source>
        <dbReference type="RefSeq" id="XP_038872154.1"/>
    </source>
</evidence>
<dbReference type="GeneID" id="120065324"/>
<comment type="similarity">
    <text evidence="1">Belongs to the PPP1R15 family.</text>
</comment>
<dbReference type="GO" id="GO:0019888">
    <property type="term" value="F:protein phosphatase regulator activity"/>
    <property type="evidence" value="ECO:0007669"/>
    <property type="project" value="TreeGrafter"/>
</dbReference>
<feature type="compositionally biased region" description="Acidic residues" evidence="2">
    <location>
        <begin position="409"/>
        <end position="430"/>
    </location>
</feature>
<keyword evidence="4" id="KW-1185">Reference proteome</keyword>
<feature type="compositionally biased region" description="Basic and acidic residues" evidence="2">
    <location>
        <begin position="1"/>
        <end position="10"/>
    </location>
</feature>
<accession>A0A8U1FAD4</accession>
<dbReference type="GO" id="GO:0051246">
    <property type="term" value="P:regulation of protein metabolic process"/>
    <property type="evidence" value="ECO:0007669"/>
    <property type="project" value="UniProtKB-ARBA"/>
</dbReference>
<name>A0A8U1FAD4_SALNM</name>
<reference evidence="5" key="1">
    <citation type="submission" date="2025-08" db="UniProtKB">
        <authorList>
            <consortium name="RefSeq"/>
        </authorList>
    </citation>
    <scope>IDENTIFICATION</scope>
    <source>
        <tissue evidence="5">White muscle</tissue>
    </source>
</reference>
<feature type="region of interest" description="Disordered" evidence="2">
    <location>
        <begin position="335"/>
        <end position="356"/>
    </location>
</feature>
<feature type="compositionally biased region" description="Acidic residues" evidence="2">
    <location>
        <begin position="492"/>
        <end position="503"/>
    </location>
</feature>
<evidence type="ECO:0000256" key="2">
    <source>
        <dbReference type="SAM" id="MobiDB-lite"/>
    </source>
</evidence>
<sequence length="741" mass="80993">MFRNMNREENFSGVKTPPSTPAGHGVASLRQPNQERSWMGIFSAVSRPALSFLQKYIPWRPSTPALPDNVTGWVIGDFKDNFVEAESTFLGQLDDVLPGTQHHAHHLSYLQYQHGGPGLAASGNSTPSWLTADSLYELGIQNAAEMDLNIRQQTPVGYLAIARGFLSHVLLNAASAQEIKHTEQGHVLGGNGWSSDAVSARENSTAGNWWGGLWGTSSAQGWLSNLSWRKEGTGENNSNGHCFQPECGTKATVTKPTGLFAQIDDSESMEGKSTGASCNKEEPTDNGSLQTATWPESLPFPDSFSLDHRETVGNSDHLVRVGAVTACSEVAVFTPDQDNGYSSLEEEQSTSRLYMLRPPIEELQGITEMKEETITSDTPTQGSSGESGPERDASNQREVGQTAASGGMELEEEEEIEDSDFSDSEEEETAAEGPSVSTTALPPSTPQCSNKAIAYIMGSPCSDDSQSDDSLSEEDDDGFDSEGSSEFSNSELLDDDEEEDDSETERLWNSLCQSRDPYNPQNFTALLTTPKTIHSTSTATTACSTHTSPSEQPPSPLSSSPSPAEEFGSESSSSEVDEAESLRLWDSFSTSSDPYSPFNFQALLRTREPVWTRAKAGTGACCKKSSKTTPRHGQGQGQSHSPPQYRKEEAEERLDSGFSEILPTPEITTTACVTVKKVGFRDEVDEFYASEDDEDRRGPWEELARDRCRFLRRVQEVEESIGYVFSSTFRLTVCQRLQHHS</sequence>
<dbReference type="Proteomes" id="UP000808372">
    <property type="component" value="Chromosome 20"/>
</dbReference>
<feature type="region of interest" description="Disordered" evidence="2">
    <location>
        <begin position="619"/>
        <end position="660"/>
    </location>
</feature>
<dbReference type="InterPro" id="IPR019523">
    <property type="entry name" value="Prot_Pase1_reg-su15A/B_C"/>
</dbReference>
<evidence type="ECO:0000259" key="3">
    <source>
        <dbReference type="Pfam" id="PF10488"/>
    </source>
</evidence>
<dbReference type="RefSeq" id="XP_038872154.1">
    <property type="nucleotide sequence ID" value="XM_039016226.1"/>
</dbReference>
<feature type="compositionally biased region" description="Low complexity" evidence="2">
    <location>
        <begin position="528"/>
        <end position="550"/>
    </location>
</feature>
<evidence type="ECO:0000313" key="4">
    <source>
        <dbReference type="Proteomes" id="UP000808372"/>
    </source>
</evidence>
<feature type="region of interest" description="Disordered" evidence="2">
    <location>
        <begin position="264"/>
        <end position="293"/>
    </location>
</feature>
<feature type="region of interest" description="Disordered" evidence="2">
    <location>
        <begin position="372"/>
        <end position="580"/>
    </location>
</feature>